<dbReference type="SMART" id="SM00212">
    <property type="entry name" value="UBCc"/>
    <property type="match status" value="1"/>
</dbReference>
<sequence>MNEIRKANHAILAAVLAQEPPPRHFWALRRLRVEFGKAIEDGPDCPEYNFMSFAPVSPDNPYDIIGTIAGPKDTPYEEGTFQIRIGITEHYPKLPPECTFMTRIWHPNINSQGKICLNILQDEWSMALSVRTILLSISSLLSDPGLGVVEVGFKCVLMPEAGEMWMVDRGTFEEMARDWTGKYAVPVED</sequence>
<evidence type="ECO:0000259" key="5">
    <source>
        <dbReference type="PROSITE" id="PS50127"/>
    </source>
</evidence>
<comment type="caution">
    <text evidence="6">The sequence shown here is derived from an EMBL/GenBank/DDBJ whole genome shotgun (WGS) entry which is preliminary data.</text>
</comment>
<feature type="domain" description="UBC core" evidence="5">
    <location>
        <begin position="26"/>
        <end position="185"/>
    </location>
</feature>
<dbReference type="PANTHER" id="PTHR24068">
    <property type="entry name" value="UBIQUITIN-CONJUGATING ENZYME E2"/>
    <property type="match status" value="1"/>
</dbReference>
<dbReference type="InterPro" id="IPR016135">
    <property type="entry name" value="UBQ-conjugating_enzyme/RWD"/>
</dbReference>
<dbReference type="EMBL" id="MSFK01000056">
    <property type="protein sequence ID" value="PWY65664.1"/>
    <property type="molecule type" value="Genomic_DNA"/>
</dbReference>
<dbReference type="GO" id="GO:0016740">
    <property type="term" value="F:transferase activity"/>
    <property type="evidence" value="ECO:0007669"/>
    <property type="project" value="UniProtKB-KW"/>
</dbReference>
<dbReference type="STRING" id="1450535.A0A317UUH9"/>
<evidence type="ECO:0000313" key="6">
    <source>
        <dbReference type="EMBL" id="PWY65664.1"/>
    </source>
</evidence>
<accession>A0A317UUH9</accession>
<dbReference type="OrthoDB" id="10069349at2759"/>
<dbReference type="PROSITE" id="PS00183">
    <property type="entry name" value="UBC_1"/>
    <property type="match status" value="1"/>
</dbReference>
<gene>
    <name evidence="6" type="ORF">BO94DRAFT_540785</name>
</gene>
<protein>
    <submittedName>
        <fullName evidence="6">UBC-like protein</fullName>
    </submittedName>
</protein>
<comment type="similarity">
    <text evidence="4">Belongs to the ubiquitin-conjugating enzyme family.</text>
</comment>
<dbReference type="Pfam" id="PF00179">
    <property type="entry name" value="UQ_con"/>
    <property type="match status" value="1"/>
</dbReference>
<evidence type="ECO:0000256" key="4">
    <source>
        <dbReference type="RuleBase" id="RU362109"/>
    </source>
</evidence>
<feature type="active site" description="Glycyl thioester intermediate" evidence="3">
    <location>
        <position position="116"/>
    </location>
</feature>
<dbReference type="SUPFAM" id="SSF54495">
    <property type="entry name" value="UBC-like"/>
    <property type="match status" value="1"/>
</dbReference>
<dbReference type="RefSeq" id="XP_025461491.1">
    <property type="nucleotide sequence ID" value="XM_025612989.1"/>
</dbReference>
<keyword evidence="7" id="KW-1185">Reference proteome</keyword>
<dbReference type="InterPro" id="IPR000608">
    <property type="entry name" value="UBC"/>
</dbReference>
<dbReference type="Gene3D" id="3.10.110.10">
    <property type="entry name" value="Ubiquitin Conjugating Enzyme"/>
    <property type="match status" value="1"/>
</dbReference>
<keyword evidence="4" id="KW-0547">Nucleotide-binding</keyword>
<dbReference type="AlphaFoldDB" id="A0A317UUH9"/>
<dbReference type="GeneID" id="37115132"/>
<name>A0A317UUH9_9EURO</name>
<proteinExistence type="inferred from homology"/>
<evidence type="ECO:0000256" key="3">
    <source>
        <dbReference type="PROSITE-ProRule" id="PRU10133"/>
    </source>
</evidence>
<dbReference type="InterPro" id="IPR023313">
    <property type="entry name" value="UBQ-conjugating_AS"/>
</dbReference>
<keyword evidence="1" id="KW-0808">Transferase</keyword>
<organism evidence="6 7">
    <name type="scientific">Aspergillus sclerotioniger CBS 115572</name>
    <dbReference type="NCBI Taxonomy" id="1450535"/>
    <lineage>
        <taxon>Eukaryota</taxon>
        <taxon>Fungi</taxon>
        <taxon>Dikarya</taxon>
        <taxon>Ascomycota</taxon>
        <taxon>Pezizomycotina</taxon>
        <taxon>Eurotiomycetes</taxon>
        <taxon>Eurotiomycetidae</taxon>
        <taxon>Eurotiales</taxon>
        <taxon>Aspergillaceae</taxon>
        <taxon>Aspergillus</taxon>
        <taxon>Aspergillus subgen. Circumdati</taxon>
    </lineage>
</organism>
<dbReference type="Proteomes" id="UP000246702">
    <property type="component" value="Unassembled WGS sequence"/>
</dbReference>
<keyword evidence="2 4" id="KW-0833">Ubl conjugation pathway</keyword>
<dbReference type="PROSITE" id="PS50127">
    <property type="entry name" value="UBC_2"/>
    <property type="match status" value="1"/>
</dbReference>
<reference evidence="6 7" key="1">
    <citation type="submission" date="2016-12" db="EMBL/GenBank/DDBJ databases">
        <title>The genomes of Aspergillus section Nigri reveals drivers in fungal speciation.</title>
        <authorList>
            <consortium name="DOE Joint Genome Institute"/>
            <person name="Vesth T.C."/>
            <person name="Nybo J."/>
            <person name="Theobald S."/>
            <person name="Brandl J."/>
            <person name="Frisvad J.C."/>
            <person name="Nielsen K.F."/>
            <person name="Lyhne E.K."/>
            <person name="Kogle M.E."/>
            <person name="Kuo A."/>
            <person name="Riley R."/>
            <person name="Clum A."/>
            <person name="Nolan M."/>
            <person name="Lipzen A."/>
            <person name="Salamov A."/>
            <person name="Henrissat B."/>
            <person name="Wiebenga A."/>
            <person name="De Vries R.P."/>
            <person name="Grigoriev I.V."/>
            <person name="Mortensen U.H."/>
            <person name="Andersen M.R."/>
            <person name="Baker S.E."/>
        </authorList>
    </citation>
    <scope>NUCLEOTIDE SEQUENCE [LARGE SCALE GENOMIC DNA]</scope>
    <source>
        <strain evidence="6 7">CBS 115572</strain>
    </source>
</reference>
<keyword evidence="4" id="KW-0067">ATP-binding</keyword>
<evidence type="ECO:0000256" key="2">
    <source>
        <dbReference type="ARBA" id="ARBA00022786"/>
    </source>
</evidence>
<evidence type="ECO:0000313" key="7">
    <source>
        <dbReference type="Proteomes" id="UP000246702"/>
    </source>
</evidence>
<dbReference type="GO" id="GO:0005524">
    <property type="term" value="F:ATP binding"/>
    <property type="evidence" value="ECO:0007669"/>
    <property type="project" value="UniProtKB-UniRule"/>
</dbReference>
<evidence type="ECO:0000256" key="1">
    <source>
        <dbReference type="ARBA" id="ARBA00022679"/>
    </source>
</evidence>